<keyword evidence="2" id="KW-1185">Reference proteome</keyword>
<feature type="transmembrane region" description="Helical" evidence="1">
    <location>
        <begin position="52"/>
        <end position="73"/>
    </location>
</feature>
<reference evidence="3" key="1">
    <citation type="submission" date="2016-11" db="UniProtKB">
        <authorList>
            <consortium name="WormBaseParasite"/>
        </authorList>
    </citation>
    <scope>IDENTIFICATION</scope>
</reference>
<keyword evidence="1" id="KW-0812">Transmembrane</keyword>
<feature type="transmembrane region" description="Helical" evidence="1">
    <location>
        <begin position="94"/>
        <end position="117"/>
    </location>
</feature>
<organism evidence="2 3">
    <name type="scientific">Heterorhabditis bacteriophora</name>
    <name type="common">Entomopathogenic nematode worm</name>
    <dbReference type="NCBI Taxonomy" id="37862"/>
    <lineage>
        <taxon>Eukaryota</taxon>
        <taxon>Metazoa</taxon>
        <taxon>Ecdysozoa</taxon>
        <taxon>Nematoda</taxon>
        <taxon>Chromadorea</taxon>
        <taxon>Rhabditida</taxon>
        <taxon>Rhabditina</taxon>
        <taxon>Rhabditomorpha</taxon>
        <taxon>Strongyloidea</taxon>
        <taxon>Heterorhabditidae</taxon>
        <taxon>Heterorhabditis</taxon>
    </lineage>
</organism>
<dbReference type="Proteomes" id="UP000095283">
    <property type="component" value="Unplaced"/>
</dbReference>
<evidence type="ECO:0000256" key="1">
    <source>
        <dbReference type="SAM" id="Phobius"/>
    </source>
</evidence>
<name>A0A1I7W760_HETBA</name>
<accession>A0A1I7W760</accession>
<proteinExistence type="predicted"/>
<keyword evidence="1" id="KW-0472">Membrane</keyword>
<evidence type="ECO:0000313" key="3">
    <source>
        <dbReference type="WBParaSite" id="Hba_00465"/>
    </source>
</evidence>
<dbReference type="AlphaFoldDB" id="A0A1I7W760"/>
<keyword evidence="1" id="KW-1133">Transmembrane helix</keyword>
<protein>
    <submittedName>
        <fullName evidence="3">Uncharacterized protein</fullName>
    </submittedName>
</protein>
<evidence type="ECO:0000313" key="2">
    <source>
        <dbReference type="Proteomes" id="UP000095283"/>
    </source>
</evidence>
<dbReference type="WBParaSite" id="Hba_00465">
    <property type="protein sequence ID" value="Hba_00465"/>
    <property type="gene ID" value="Hba_00465"/>
</dbReference>
<sequence length="125" mass="13328">MLSPSCFNTAPTPNPDASVSIIYGRPNLGGARIGAVVIAVFRRLNASSHLSLHVNGVSFLVNSVKGAATWAYLSMNRRKNDVIPMKARTSFTSLGVGYLSIAQVFSGFGLIPCSLRIKPRNFTSG</sequence>